<dbReference type="InterPro" id="IPR027417">
    <property type="entry name" value="P-loop_NTPase"/>
</dbReference>
<dbReference type="SUPFAM" id="SSF46894">
    <property type="entry name" value="C-terminal effector domain of the bipartite response regulators"/>
    <property type="match status" value="1"/>
</dbReference>
<accession>A0A2U1F2K6</accession>
<dbReference type="GO" id="GO:0004016">
    <property type="term" value="F:adenylate cyclase activity"/>
    <property type="evidence" value="ECO:0007669"/>
    <property type="project" value="TreeGrafter"/>
</dbReference>
<name>A0A2U1F2K6_9PSEU</name>
<dbReference type="SMART" id="SM00421">
    <property type="entry name" value="HTH_LUXR"/>
    <property type="match status" value="1"/>
</dbReference>
<dbReference type="Gene3D" id="1.10.10.10">
    <property type="entry name" value="Winged helix-like DNA-binding domain superfamily/Winged helix DNA-binding domain"/>
    <property type="match status" value="1"/>
</dbReference>
<dbReference type="GO" id="GO:0005524">
    <property type="term" value="F:ATP binding"/>
    <property type="evidence" value="ECO:0007669"/>
    <property type="project" value="UniProtKB-KW"/>
</dbReference>
<evidence type="ECO:0000313" key="4">
    <source>
        <dbReference type="EMBL" id="PVZ06415.1"/>
    </source>
</evidence>
<dbReference type="InterPro" id="IPR041664">
    <property type="entry name" value="AAA_16"/>
</dbReference>
<dbReference type="PANTHER" id="PTHR16305">
    <property type="entry name" value="TESTICULAR SOLUBLE ADENYLYL CYCLASE"/>
    <property type="match status" value="1"/>
</dbReference>
<gene>
    <name evidence="4" type="ORF">C8D89_113153</name>
</gene>
<dbReference type="PROSITE" id="PS50043">
    <property type="entry name" value="HTH_LUXR_2"/>
    <property type="match status" value="1"/>
</dbReference>
<protein>
    <submittedName>
        <fullName evidence="4">Regulatory LuxR family protein</fullName>
    </submittedName>
</protein>
<dbReference type="CDD" id="cd06170">
    <property type="entry name" value="LuxR_C_like"/>
    <property type="match status" value="1"/>
</dbReference>
<dbReference type="GO" id="GO:0006355">
    <property type="term" value="P:regulation of DNA-templated transcription"/>
    <property type="evidence" value="ECO:0007669"/>
    <property type="project" value="InterPro"/>
</dbReference>
<dbReference type="Pfam" id="PF13191">
    <property type="entry name" value="AAA_16"/>
    <property type="match status" value="1"/>
</dbReference>
<evidence type="ECO:0000313" key="5">
    <source>
        <dbReference type="Proteomes" id="UP000245639"/>
    </source>
</evidence>
<keyword evidence="5" id="KW-1185">Reference proteome</keyword>
<proteinExistence type="predicted"/>
<sequence>MAASPRDTRRVEPLRCPVLVGRDTEVAALRRATTRAAQAHGGVAVVSGTPGVGKSRLARDAAALAPPGWARWRGRCAPTVAPSPLRPWAEAFSAGWRGREPPDVPHAAGLRPALELLVPAWARPPVAAPSPVLLGEAARLLLAAGASAGEGTLVVLEDLHDADPESVDLLGHLSEALDGTRVLVVATTRPRSGTAALDARALAARVELEPLGPEDVCAMVAATLAPGRVAAEVTHAVLARAGGVPLVVEELLGAWRAAGALVRRGVTWQLARPVPAAVPATLVRSIADRLAVLDPRSRTTVEAAAVLGEGAPWTSVAAVLDDREPPIAQDAAASLLVPGEPEVRFHHGLVRDAVLESMPAARVEHLAARAVEVLDAAALLEDPAGAAAPALSRTAELAERAAHTDLAFRLLVAASRGALAQGAVGSAVRNAERAATLAPSPRERVDADRALLDADTAAGDPARIRDRGAHLLARLDALDAPLAERAEVHRRLAAAAVAGSAWDVAATHLDAAERLGADGPADLARTACLRAEIALGRHRLDEAAEHAAAAQRLAVRCAWSGGEAEALLLRGRARRMTDLDEAAGLFSAAVARAELAGDELLRARALLELGTVDVIRCGPTDHLERARALGEDLGAVGLVATTDLQLAVLAWKRAHWLVAREATERAATAGERHGLGLLVPLARIIGGCVDAVAGHREAAHAAFEAARPEADAEIEASGRGNLLAVAALAVEDREGALDEFARAEALAPSRSSSARSPYRGLHALALAVVGDAAAAEVTREVASLPVVDAVAGGCARWAAAVLAGREGEAERARALAEAADRELAASPWPQAMARRLAAEAALDDGWGDPARWLEEAHTVFESVGAVAPARACRSLHRRTGAPPLHRAPTPERWAGIGLTARESEVLALVAEGHSNREIAARLYVSPRTVEKHVERLLAKTATSRRSQLTALALRLDR</sequence>
<keyword evidence="1" id="KW-0547">Nucleotide-binding</keyword>
<dbReference type="InterPro" id="IPR036388">
    <property type="entry name" value="WH-like_DNA-bd_sf"/>
</dbReference>
<dbReference type="EMBL" id="QEKW01000013">
    <property type="protein sequence ID" value="PVZ06415.1"/>
    <property type="molecule type" value="Genomic_DNA"/>
</dbReference>
<dbReference type="InterPro" id="IPR016032">
    <property type="entry name" value="Sig_transdc_resp-reg_C-effctor"/>
</dbReference>
<dbReference type="Pfam" id="PF00196">
    <property type="entry name" value="GerE"/>
    <property type="match status" value="1"/>
</dbReference>
<keyword evidence="2" id="KW-0067">ATP-binding</keyword>
<comment type="caution">
    <text evidence="4">The sequence shown here is derived from an EMBL/GenBank/DDBJ whole genome shotgun (WGS) entry which is preliminary data.</text>
</comment>
<dbReference type="PROSITE" id="PS00622">
    <property type="entry name" value="HTH_LUXR_1"/>
    <property type="match status" value="1"/>
</dbReference>
<reference evidence="4 5" key="1">
    <citation type="submission" date="2018-04" db="EMBL/GenBank/DDBJ databases">
        <title>Genomic Encyclopedia of Type Strains, Phase IV (KMG-IV): sequencing the most valuable type-strain genomes for metagenomic binning, comparative biology and taxonomic classification.</title>
        <authorList>
            <person name="Goeker M."/>
        </authorList>
    </citation>
    <scope>NUCLEOTIDE SEQUENCE [LARGE SCALE GENOMIC DNA]</scope>
    <source>
        <strain evidence="4 5">DSM 45771</strain>
    </source>
</reference>
<evidence type="ECO:0000256" key="1">
    <source>
        <dbReference type="ARBA" id="ARBA00022741"/>
    </source>
</evidence>
<dbReference type="InterPro" id="IPR000792">
    <property type="entry name" value="Tscrpt_reg_LuxR_C"/>
</dbReference>
<evidence type="ECO:0000256" key="2">
    <source>
        <dbReference type="ARBA" id="ARBA00022840"/>
    </source>
</evidence>
<evidence type="ECO:0000259" key="3">
    <source>
        <dbReference type="PROSITE" id="PS50043"/>
    </source>
</evidence>
<dbReference type="PANTHER" id="PTHR16305:SF35">
    <property type="entry name" value="TRANSCRIPTIONAL ACTIVATOR DOMAIN"/>
    <property type="match status" value="1"/>
</dbReference>
<organism evidence="4 5">
    <name type="scientific">Actinomycetospora cinnamomea</name>
    <dbReference type="NCBI Taxonomy" id="663609"/>
    <lineage>
        <taxon>Bacteria</taxon>
        <taxon>Bacillati</taxon>
        <taxon>Actinomycetota</taxon>
        <taxon>Actinomycetes</taxon>
        <taxon>Pseudonocardiales</taxon>
        <taxon>Pseudonocardiaceae</taxon>
        <taxon>Actinomycetospora</taxon>
    </lineage>
</organism>
<dbReference type="GO" id="GO:0005737">
    <property type="term" value="C:cytoplasm"/>
    <property type="evidence" value="ECO:0007669"/>
    <property type="project" value="TreeGrafter"/>
</dbReference>
<dbReference type="GO" id="GO:0003677">
    <property type="term" value="F:DNA binding"/>
    <property type="evidence" value="ECO:0007669"/>
    <property type="project" value="InterPro"/>
</dbReference>
<dbReference type="AlphaFoldDB" id="A0A2U1F2K6"/>
<feature type="domain" description="HTH luxR-type" evidence="3">
    <location>
        <begin position="891"/>
        <end position="956"/>
    </location>
</feature>
<dbReference type="PRINTS" id="PR00038">
    <property type="entry name" value="HTHLUXR"/>
</dbReference>
<dbReference type="SUPFAM" id="SSF52540">
    <property type="entry name" value="P-loop containing nucleoside triphosphate hydrolases"/>
    <property type="match status" value="1"/>
</dbReference>
<dbReference type="Proteomes" id="UP000245639">
    <property type="component" value="Unassembled WGS sequence"/>
</dbReference>